<gene>
    <name evidence="1" type="ORF">RM529_17050</name>
</gene>
<evidence type="ECO:0000313" key="2">
    <source>
        <dbReference type="Proteomes" id="UP001248819"/>
    </source>
</evidence>
<protein>
    <recommendedName>
        <fullName evidence="3">Co-chaperone DjlA N-terminal domain-containing protein</fullName>
    </recommendedName>
</protein>
<dbReference type="EMBL" id="JAVRHP010000211">
    <property type="protein sequence ID" value="MDT0651853.1"/>
    <property type="molecule type" value="Genomic_DNA"/>
</dbReference>
<evidence type="ECO:0008006" key="3">
    <source>
        <dbReference type="Google" id="ProtNLM"/>
    </source>
</evidence>
<dbReference type="RefSeq" id="WP_311485951.1">
    <property type="nucleotide sequence ID" value="NZ_JAVRHP010000211.1"/>
</dbReference>
<evidence type="ECO:0000313" key="1">
    <source>
        <dbReference type="EMBL" id="MDT0651853.1"/>
    </source>
</evidence>
<organism evidence="1 2">
    <name type="scientific">Autumnicola edwardsiae</name>
    <dbReference type="NCBI Taxonomy" id="3075594"/>
    <lineage>
        <taxon>Bacteria</taxon>
        <taxon>Pseudomonadati</taxon>
        <taxon>Bacteroidota</taxon>
        <taxon>Flavobacteriia</taxon>
        <taxon>Flavobacteriales</taxon>
        <taxon>Flavobacteriaceae</taxon>
        <taxon>Autumnicola</taxon>
    </lineage>
</organism>
<accession>A0ABU3D036</accession>
<comment type="caution">
    <text evidence="1">The sequence shown here is derived from an EMBL/GenBank/DDBJ whole genome shotgun (WGS) entry which is preliminary data.</text>
</comment>
<sequence>MEQSKDFIEREIQKLTLLITMLIGKVNGNEPEDFDETLKEVNEELEEQFGFQLEELEEMDNQKLLMKLNSGNELTIDAFTKLLHQIIFTKDQIRRETTLNVEKLADKALFLLNYMDKTSSTFSMERMKMKEDLQNQK</sequence>
<keyword evidence="2" id="KW-1185">Reference proteome</keyword>
<name>A0ABU3D036_9FLAO</name>
<dbReference type="Proteomes" id="UP001248819">
    <property type="component" value="Unassembled WGS sequence"/>
</dbReference>
<reference evidence="1 2" key="1">
    <citation type="submission" date="2023-09" db="EMBL/GenBank/DDBJ databases">
        <authorList>
            <person name="Rey-Velasco X."/>
        </authorList>
    </citation>
    <scope>NUCLEOTIDE SEQUENCE [LARGE SCALE GENOMIC DNA]</scope>
    <source>
        <strain evidence="1 2">F297</strain>
    </source>
</reference>
<proteinExistence type="predicted"/>